<dbReference type="GO" id="GO:0009252">
    <property type="term" value="P:peptidoglycan biosynthetic process"/>
    <property type="evidence" value="ECO:0007669"/>
    <property type="project" value="UniProtKB-KW"/>
</dbReference>
<evidence type="ECO:0000256" key="10">
    <source>
        <dbReference type="ARBA" id="ARBA00023268"/>
    </source>
</evidence>
<dbReference type="GO" id="GO:0009002">
    <property type="term" value="F:serine-type D-Ala-D-Ala carboxypeptidase activity"/>
    <property type="evidence" value="ECO:0007669"/>
    <property type="project" value="UniProtKB-EC"/>
</dbReference>
<dbReference type="InterPro" id="IPR050396">
    <property type="entry name" value="Glycosyltr_51/Transpeptidase"/>
</dbReference>
<dbReference type="InterPro" id="IPR001460">
    <property type="entry name" value="PCN-bd_Tpept"/>
</dbReference>
<evidence type="ECO:0000256" key="6">
    <source>
        <dbReference type="ARBA" id="ARBA00022679"/>
    </source>
</evidence>
<dbReference type="EMBL" id="OBEK01000002">
    <property type="protein sequence ID" value="SNZ10313.1"/>
    <property type="molecule type" value="Genomic_DNA"/>
</dbReference>
<dbReference type="GO" id="GO:0006508">
    <property type="term" value="P:proteolysis"/>
    <property type="evidence" value="ECO:0007669"/>
    <property type="project" value="UniProtKB-KW"/>
</dbReference>
<feature type="compositionally biased region" description="Acidic residues" evidence="14">
    <location>
        <begin position="770"/>
        <end position="803"/>
    </location>
</feature>
<keyword evidence="5" id="KW-0328">Glycosyltransferase</keyword>
<dbReference type="STRING" id="586416.GZ22_08250"/>
<comment type="similarity">
    <text evidence="2">In the N-terminal section; belongs to the glycosyltransferase 51 family.</text>
</comment>
<evidence type="ECO:0000259" key="16">
    <source>
        <dbReference type="Pfam" id="PF00905"/>
    </source>
</evidence>
<dbReference type="Pfam" id="PF00905">
    <property type="entry name" value="Transpeptidase"/>
    <property type="match status" value="1"/>
</dbReference>
<feature type="transmembrane region" description="Helical" evidence="15">
    <location>
        <begin position="21"/>
        <end position="49"/>
    </location>
</feature>
<dbReference type="GO" id="GO:0071555">
    <property type="term" value="P:cell wall organization"/>
    <property type="evidence" value="ECO:0007669"/>
    <property type="project" value="UniProtKB-KW"/>
</dbReference>
<feature type="region of interest" description="Disordered" evidence="14">
    <location>
        <begin position="751"/>
        <end position="888"/>
    </location>
</feature>
<feature type="region of interest" description="Disordered" evidence="14">
    <location>
        <begin position="628"/>
        <end position="659"/>
    </location>
</feature>
<keyword evidence="6" id="KW-0808">Transferase</keyword>
<dbReference type="InterPro" id="IPR001264">
    <property type="entry name" value="Glyco_trans_51"/>
</dbReference>
<evidence type="ECO:0000256" key="7">
    <source>
        <dbReference type="ARBA" id="ARBA00022801"/>
    </source>
</evidence>
<evidence type="ECO:0000256" key="1">
    <source>
        <dbReference type="ARBA" id="ARBA00007090"/>
    </source>
</evidence>
<dbReference type="Proteomes" id="UP000219356">
    <property type="component" value="Unassembled WGS sequence"/>
</dbReference>
<dbReference type="GO" id="GO:0008360">
    <property type="term" value="P:regulation of cell shape"/>
    <property type="evidence" value="ECO:0007669"/>
    <property type="project" value="UniProtKB-KW"/>
</dbReference>
<comment type="catalytic activity">
    <reaction evidence="12">
        <text>Preferential cleavage: (Ac)2-L-Lys-D-Ala-|-D-Ala. Also transpeptidation of peptidyl-alanyl moieties that are N-acyl substituents of D-alanine.</text>
        <dbReference type="EC" id="3.4.16.4"/>
    </reaction>
</comment>
<dbReference type="Gene3D" id="1.10.3810.10">
    <property type="entry name" value="Biosynthetic peptidoglycan transglycosylase-like"/>
    <property type="match status" value="1"/>
</dbReference>
<dbReference type="InterPro" id="IPR023346">
    <property type="entry name" value="Lysozyme-like_dom_sf"/>
</dbReference>
<evidence type="ECO:0000256" key="15">
    <source>
        <dbReference type="SAM" id="Phobius"/>
    </source>
</evidence>
<dbReference type="InterPro" id="IPR012338">
    <property type="entry name" value="Beta-lactam/transpept-like"/>
</dbReference>
<dbReference type="PANTHER" id="PTHR32282">
    <property type="entry name" value="BINDING PROTEIN TRANSPEPTIDASE, PUTATIVE-RELATED"/>
    <property type="match status" value="1"/>
</dbReference>
<evidence type="ECO:0000256" key="8">
    <source>
        <dbReference type="ARBA" id="ARBA00022960"/>
    </source>
</evidence>
<evidence type="ECO:0000256" key="2">
    <source>
        <dbReference type="ARBA" id="ARBA00007739"/>
    </source>
</evidence>
<name>A0A285NMZ9_9BACI</name>
<dbReference type="Gene3D" id="3.40.710.10">
    <property type="entry name" value="DD-peptidase/beta-lactamase superfamily"/>
    <property type="match status" value="1"/>
</dbReference>
<dbReference type="InterPro" id="IPR036950">
    <property type="entry name" value="PBP_transglycosylase"/>
</dbReference>
<evidence type="ECO:0000256" key="9">
    <source>
        <dbReference type="ARBA" id="ARBA00022984"/>
    </source>
</evidence>
<dbReference type="FunFam" id="1.10.3810.10:FF:000001">
    <property type="entry name" value="Penicillin-binding protein 1A"/>
    <property type="match status" value="1"/>
</dbReference>
<dbReference type="CDD" id="cd00063">
    <property type="entry name" value="FN3"/>
    <property type="match status" value="1"/>
</dbReference>
<evidence type="ECO:0000259" key="17">
    <source>
        <dbReference type="Pfam" id="PF00912"/>
    </source>
</evidence>
<dbReference type="OrthoDB" id="9766909at2"/>
<keyword evidence="7" id="KW-0378">Hydrolase</keyword>
<comment type="similarity">
    <text evidence="1">In the C-terminal section; belongs to the transpeptidase family.</text>
</comment>
<keyword evidence="9" id="KW-0573">Peptidoglycan synthesis</keyword>
<dbReference type="PANTHER" id="PTHR32282:SF29">
    <property type="entry name" value="PENICILLIN-BINDING PROTEIN 1A"/>
    <property type="match status" value="1"/>
</dbReference>
<organism evidence="18 19">
    <name type="scientific">Terribacillus aidingensis</name>
    <dbReference type="NCBI Taxonomy" id="586416"/>
    <lineage>
        <taxon>Bacteria</taxon>
        <taxon>Bacillati</taxon>
        <taxon>Bacillota</taxon>
        <taxon>Bacilli</taxon>
        <taxon>Bacillales</taxon>
        <taxon>Bacillaceae</taxon>
        <taxon>Terribacillus</taxon>
    </lineage>
</organism>
<dbReference type="Pfam" id="PF00912">
    <property type="entry name" value="Transgly"/>
    <property type="match status" value="1"/>
</dbReference>
<evidence type="ECO:0000313" key="19">
    <source>
        <dbReference type="Proteomes" id="UP000219356"/>
    </source>
</evidence>
<dbReference type="RefSeq" id="WP_097041089.1">
    <property type="nucleotide sequence ID" value="NZ_OBEK01000002.1"/>
</dbReference>
<evidence type="ECO:0000256" key="11">
    <source>
        <dbReference type="ARBA" id="ARBA00023316"/>
    </source>
</evidence>
<evidence type="ECO:0000256" key="12">
    <source>
        <dbReference type="ARBA" id="ARBA00034000"/>
    </source>
</evidence>
<protein>
    <submittedName>
        <fullName evidence="18">Penicillin-binding protein 1A</fullName>
    </submittedName>
</protein>
<reference evidence="19" key="1">
    <citation type="submission" date="2017-09" db="EMBL/GenBank/DDBJ databases">
        <authorList>
            <person name="Varghese N."/>
            <person name="Submissions S."/>
        </authorList>
    </citation>
    <scope>NUCLEOTIDE SEQUENCE [LARGE SCALE GENOMIC DNA]</scope>
    <source>
        <strain evidence="19">CGMCC 1.8913</strain>
    </source>
</reference>
<gene>
    <name evidence="18" type="ORF">SAMN05421503_1675</name>
</gene>
<comment type="catalytic activity">
    <reaction evidence="13">
        <text>[GlcNAc-(1-&gt;4)-Mur2Ac(oyl-L-Ala-gamma-D-Glu-L-Lys-D-Ala-D-Ala)](n)-di-trans,octa-cis-undecaprenyl diphosphate + beta-D-GlcNAc-(1-&gt;4)-Mur2Ac(oyl-L-Ala-gamma-D-Glu-L-Lys-D-Ala-D-Ala)-di-trans,octa-cis-undecaprenyl diphosphate = [GlcNAc-(1-&gt;4)-Mur2Ac(oyl-L-Ala-gamma-D-Glu-L-Lys-D-Ala-D-Ala)](n+1)-di-trans,octa-cis-undecaprenyl diphosphate + di-trans,octa-cis-undecaprenyl diphosphate + H(+)</text>
        <dbReference type="Rhea" id="RHEA:23708"/>
        <dbReference type="Rhea" id="RHEA-COMP:9602"/>
        <dbReference type="Rhea" id="RHEA-COMP:9603"/>
        <dbReference type="ChEBI" id="CHEBI:15378"/>
        <dbReference type="ChEBI" id="CHEBI:58405"/>
        <dbReference type="ChEBI" id="CHEBI:60033"/>
        <dbReference type="ChEBI" id="CHEBI:78435"/>
        <dbReference type="EC" id="2.4.99.28"/>
    </reaction>
</comment>
<evidence type="ECO:0000256" key="13">
    <source>
        <dbReference type="ARBA" id="ARBA00049902"/>
    </source>
</evidence>
<keyword evidence="8" id="KW-0133">Cell shape</keyword>
<dbReference type="GO" id="GO:0008955">
    <property type="term" value="F:peptidoglycan glycosyltransferase activity"/>
    <property type="evidence" value="ECO:0007669"/>
    <property type="project" value="UniProtKB-EC"/>
</dbReference>
<keyword evidence="19" id="KW-1185">Reference proteome</keyword>
<feature type="compositionally biased region" description="Low complexity" evidence="14">
    <location>
        <begin position="649"/>
        <end position="659"/>
    </location>
</feature>
<dbReference type="InterPro" id="IPR003961">
    <property type="entry name" value="FN3_dom"/>
</dbReference>
<keyword evidence="3" id="KW-0121">Carboxypeptidase</keyword>
<sequence>MAEKGQSRASRRKQTKKKKPLWKKIILTIVLLGVLCVVAGGAVFGYYAATAPDLDEEKLTDPASNIIYDMNGEEFAELGSENRRKVTFDELPQQLIDAVTATEDSRFFEHNGIDIIRTGGAVLANFKDGFGAEGGSTIDQQVIKRSFLSPEKTVKRKMQEWWLALKLDSQYSKEEILEMYLNKVFYGQYAYGVATAAETYFGKEDLSELTLPETALLAGLPQRPTAYNPYENPDLAQERMNTVLDLMVQHDKITQAEADEAKQTKVEDMLIEKQPQANKYGAFLDQVQKELSERFEDTNLNLDGMKIYTTLDPDAQETVESALSEDSGIVWPDEQLQAGITLLDTKSGAIRAIGGNRNNQLGGFNYAIQGDGRQPGSSMKPLVDYGPALEYGVYTSTYEQINDEPIVVEEAQDWKPQNYDDRFHGWMSARTALMKSYNIPAVKTFEAVGLDKAEEFGNGLGLEFNSETGIQYSDAIGGGSRFHTIDMAGAYAAFGNEGIYTQPYAITKIEFSDGSTLDMKPESDAAMSESTAYMVTDMMRSVMTEGTGTLANVPGLDIAGKTGTTNLPDNKPGSPDSWMNGLTTNYTLSIWTGNPDGNKAINDGNGVTGTNVAKYLFKQIMTEIHEGKETGEFQKPSSVVEAKVEKGSRPAASPSSATPSSAILTELFLKGHLPGSTSERYVEEEIDPVTGLSASYDEGSNSIKVSWNYDGDAEFSISAEPGGSQTTSDTSAVIGNVEAGQTYNISVTASVDGEKSEAKTTSVTVPGEADNAEEENPEDPEENADEQQDQNTEDQQNQDEQNDQEQNNQNENNDQNANNNNRNNGNQGNQGNNGNGNSNQNENQSGNDQTEEPADGEQGNSSEEEANTDSGSDADQNQDQDSEQQQSE</sequence>
<keyword evidence="15" id="KW-0812">Transmembrane</keyword>
<keyword evidence="11" id="KW-0961">Cell wall biogenesis/degradation</keyword>
<keyword evidence="4" id="KW-0645">Protease</keyword>
<dbReference type="GO" id="GO:0030288">
    <property type="term" value="C:outer membrane-bounded periplasmic space"/>
    <property type="evidence" value="ECO:0007669"/>
    <property type="project" value="TreeGrafter"/>
</dbReference>
<accession>A0A285NMZ9</accession>
<evidence type="ECO:0000256" key="5">
    <source>
        <dbReference type="ARBA" id="ARBA00022676"/>
    </source>
</evidence>
<keyword evidence="15" id="KW-1133">Transmembrane helix</keyword>
<feature type="compositionally biased region" description="Low complexity" evidence="14">
    <location>
        <begin position="804"/>
        <end position="848"/>
    </location>
</feature>
<evidence type="ECO:0000256" key="14">
    <source>
        <dbReference type="SAM" id="MobiDB-lite"/>
    </source>
</evidence>
<dbReference type="SUPFAM" id="SSF53955">
    <property type="entry name" value="Lysozyme-like"/>
    <property type="match status" value="1"/>
</dbReference>
<evidence type="ECO:0000313" key="18">
    <source>
        <dbReference type="EMBL" id="SNZ10313.1"/>
    </source>
</evidence>
<dbReference type="InterPro" id="IPR036116">
    <property type="entry name" value="FN3_sf"/>
</dbReference>
<dbReference type="SUPFAM" id="SSF56601">
    <property type="entry name" value="beta-lactamase/transpeptidase-like"/>
    <property type="match status" value="1"/>
</dbReference>
<dbReference type="NCBIfam" id="TIGR02074">
    <property type="entry name" value="PBP_1a_fam"/>
    <property type="match status" value="1"/>
</dbReference>
<feature type="domain" description="Glycosyl transferase family 51" evidence="17">
    <location>
        <begin position="72"/>
        <end position="247"/>
    </location>
</feature>
<evidence type="ECO:0000256" key="4">
    <source>
        <dbReference type="ARBA" id="ARBA00022670"/>
    </source>
</evidence>
<evidence type="ECO:0000256" key="3">
    <source>
        <dbReference type="ARBA" id="ARBA00022645"/>
    </source>
</evidence>
<feature type="domain" description="Penicillin-binding protein transpeptidase" evidence="16">
    <location>
        <begin position="339"/>
        <end position="589"/>
    </location>
</feature>
<dbReference type="AlphaFoldDB" id="A0A285NMZ9"/>
<keyword evidence="15" id="KW-0472">Membrane</keyword>
<dbReference type="GO" id="GO:0008658">
    <property type="term" value="F:penicillin binding"/>
    <property type="evidence" value="ECO:0007669"/>
    <property type="project" value="InterPro"/>
</dbReference>
<dbReference type="SUPFAM" id="SSF49265">
    <property type="entry name" value="Fibronectin type III"/>
    <property type="match status" value="1"/>
</dbReference>
<proteinExistence type="inferred from homology"/>
<keyword evidence="10" id="KW-0511">Multifunctional enzyme</keyword>